<sequence>MQCFAFLEAFRRPGADAPPLRKLPANDTDMLQRVVDKTACLLKLPSSLEDAQEDADGRTLSKSRPSLTPTDVPDEELQHTPDDDLSESDSLLPDEVGTPTPTAVVSATEALDEFYSSCDADPAALQDAAGASAELQPQVEELKSEAAKVPVWCNKLAELEAKPELALQAQAEATEVPALQAQVADLEAQRTAELQDAASASAKLQEQVERLKSEASQVWPPPSVVSHMYELSKEPDMEQENPLRHAEAKRISKKQIAQAWEASERRCGFSWLLPAFPKPGRLPPGASYTACAVPRVYEELTE</sequence>
<feature type="region of interest" description="Disordered" evidence="2">
    <location>
        <begin position="49"/>
        <end position="101"/>
    </location>
</feature>
<evidence type="ECO:0000313" key="3">
    <source>
        <dbReference type="EMBL" id="CAE7230384.1"/>
    </source>
</evidence>
<keyword evidence="4" id="KW-1185">Reference proteome</keyword>
<feature type="compositionally biased region" description="Polar residues" evidence="2">
    <location>
        <begin position="60"/>
        <end position="69"/>
    </location>
</feature>
<evidence type="ECO:0000313" key="4">
    <source>
        <dbReference type="Proteomes" id="UP000604046"/>
    </source>
</evidence>
<protein>
    <submittedName>
        <fullName evidence="3">Uncharacterized protein</fullName>
    </submittedName>
</protein>
<dbReference type="OrthoDB" id="447523at2759"/>
<feature type="coiled-coil region" evidence="1">
    <location>
        <begin position="169"/>
        <end position="214"/>
    </location>
</feature>
<name>A0A812KIZ8_9DINO</name>
<gene>
    <name evidence="3" type="ORF">SNAT2548_LOCUS9349</name>
</gene>
<reference evidence="3" key="1">
    <citation type="submission" date="2021-02" db="EMBL/GenBank/DDBJ databases">
        <authorList>
            <person name="Dougan E. K."/>
            <person name="Rhodes N."/>
            <person name="Thang M."/>
            <person name="Chan C."/>
        </authorList>
    </citation>
    <scope>NUCLEOTIDE SEQUENCE</scope>
</reference>
<dbReference type="AlphaFoldDB" id="A0A812KIZ8"/>
<proteinExistence type="predicted"/>
<comment type="caution">
    <text evidence="3">The sequence shown here is derived from an EMBL/GenBank/DDBJ whole genome shotgun (WGS) entry which is preliminary data.</text>
</comment>
<dbReference type="EMBL" id="CAJNDS010000723">
    <property type="protein sequence ID" value="CAE7230384.1"/>
    <property type="molecule type" value="Genomic_DNA"/>
</dbReference>
<keyword evidence="1" id="KW-0175">Coiled coil</keyword>
<accession>A0A812KIZ8</accession>
<feature type="non-terminal residue" evidence="3">
    <location>
        <position position="302"/>
    </location>
</feature>
<dbReference type="Proteomes" id="UP000604046">
    <property type="component" value="Unassembled WGS sequence"/>
</dbReference>
<evidence type="ECO:0000256" key="1">
    <source>
        <dbReference type="SAM" id="Coils"/>
    </source>
</evidence>
<evidence type="ECO:0000256" key="2">
    <source>
        <dbReference type="SAM" id="MobiDB-lite"/>
    </source>
</evidence>
<organism evidence="3 4">
    <name type="scientific">Symbiodinium natans</name>
    <dbReference type="NCBI Taxonomy" id="878477"/>
    <lineage>
        <taxon>Eukaryota</taxon>
        <taxon>Sar</taxon>
        <taxon>Alveolata</taxon>
        <taxon>Dinophyceae</taxon>
        <taxon>Suessiales</taxon>
        <taxon>Symbiodiniaceae</taxon>
        <taxon>Symbiodinium</taxon>
    </lineage>
</organism>